<organism evidence="2 3">
    <name type="scientific">Colletotrichum orchidophilum</name>
    <dbReference type="NCBI Taxonomy" id="1209926"/>
    <lineage>
        <taxon>Eukaryota</taxon>
        <taxon>Fungi</taxon>
        <taxon>Dikarya</taxon>
        <taxon>Ascomycota</taxon>
        <taxon>Pezizomycotina</taxon>
        <taxon>Sordariomycetes</taxon>
        <taxon>Hypocreomycetidae</taxon>
        <taxon>Glomerellales</taxon>
        <taxon>Glomerellaceae</taxon>
        <taxon>Colletotrichum</taxon>
    </lineage>
</organism>
<feature type="region of interest" description="Disordered" evidence="1">
    <location>
        <begin position="17"/>
        <end position="47"/>
    </location>
</feature>
<keyword evidence="3" id="KW-1185">Reference proteome</keyword>
<dbReference type="AlphaFoldDB" id="A0A1G4B6U1"/>
<sequence>MAIKNVLRPISGTALRSWRPSLSKPNVREPRTSRSAAHRTNPANLDS</sequence>
<dbReference type="EMBL" id="MJBS01000062">
    <property type="protein sequence ID" value="OHE97046.1"/>
    <property type="molecule type" value="Genomic_DNA"/>
</dbReference>
<dbReference type="Proteomes" id="UP000176998">
    <property type="component" value="Unassembled WGS sequence"/>
</dbReference>
<dbReference type="GeneID" id="34560800"/>
<gene>
    <name evidence="2" type="ORF">CORC01_07655</name>
</gene>
<accession>A0A1G4B6U1</accession>
<evidence type="ECO:0000313" key="2">
    <source>
        <dbReference type="EMBL" id="OHE97046.1"/>
    </source>
</evidence>
<proteinExistence type="predicted"/>
<evidence type="ECO:0000256" key="1">
    <source>
        <dbReference type="SAM" id="MobiDB-lite"/>
    </source>
</evidence>
<dbReference type="RefSeq" id="XP_022474202.1">
    <property type="nucleotide sequence ID" value="XM_022619290.1"/>
</dbReference>
<reference evidence="2 3" key="1">
    <citation type="submission" date="2016-09" db="EMBL/GenBank/DDBJ databases">
        <authorList>
            <person name="Capua I."/>
            <person name="De Benedictis P."/>
            <person name="Joannis T."/>
            <person name="Lombin L.H."/>
            <person name="Cattoli G."/>
        </authorList>
    </citation>
    <scope>NUCLEOTIDE SEQUENCE [LARGE SCALE GENOMIC DNA]</scope>
    <source>
        <strain evidence="2 3">IMI 309357</strain>
    </source>
</reference>
<protein>
    <submittedName>
        <fullName evidence="2">Uncharacterized protein</fullName>
    </submittedName>
</protein>
<evidence type="ECO:0000313" key="3">
    <source>
        <dbReference type="Proteomes" id="UP000176998"/>
    </source>
</evidence>
<name>A0A1G4B6U1_9PEZI</name>
<comment type="caution">
    <text evidence="2">The sequence shown here is derived from an EMBL/GenBank/DDBJ whole genome shotgun (WGS) entry which is preliminary data.</text>
</comment>
<dbReference type="OrthoDB" id="10331532at2759"/>